<proteinExistence type="predicted"/>
<feature type="domain" description="Protein kinase" evidence="1">
    <location>
        <begin position="1"/>
        <end position="259"/>
    </location>
</feature>
<dbReference type="InterPro" id="IPR000719">
    <property type="entry name" value="Prot_kinase_dom"/>
</dbReference>
<evidence type="ECO:0000259" key="1">
    <source>
        <dbReference type="PROSITE" id="PS50011"/>
    </source>
</evidence>
<organism evidence="2 3">
    <name type="scientific">Thamnocephalis sphaerospora</name>
    <dbReference type="NCBI Taxonomy" id="78915"/>
    <lineage>
        <taxon>Eukaryota</taxon>
        <taxon>Fungi</taxon>
        <taxon>Fungi incertae sedis</taxon>
        <taxon>Zoopagomycota</taxon>
        <taxon>Zoopagomycotina</taxon>
        <taxon>Zoopagomycetes</taxon>
        <taxon>Zoopagales</taxon>
        <taxon>Sigmoideomycetaceae</taxon>
        <taxon>Thamnocephalis</taxon>
    </lineage>
</organism>
<reference evidence="3" key="1">
    <citation type="journal article" date="2018" name="Nat. Microbiol.">
        <title>Leveraging single-cell genomics to expand the fungal tree of life.</title>
        <authorList>
            <person name="Ahrendt S.R."/>
            <person name="Quandt C.A."/>
            <person name="Ciobanu D."/>
            <person name="Clum A."/>
            <person name="Salamov A."/>
            <person name="Andreopoulos B."/>
            <person name="Cheng J.F."/>
            <person name="Woyke T."/>
            <person name="Pelin A."/>
            <person name="Henrissat B."/>
            <person name="Reynolds N.K."/>
            <person name="Benny G.L."/>
            <person name="Smith M.E."/>
            <person name="James T.Y."/>
            <person name="Grigoriev I.V."/>
        </authorList>
    </citation>
    <scope>NUCLEOTIDE SEQUENCE [LARGE SCALE GENOMIC DNA]</scope>
    <source>
        <strain evidence="3">RSA 1356</strain>
    </source>
</reference>
<protein>
    <recommendedName>
        <fullName evidence="1">Protein kinase domain-containing protein</fullName>
    </recommendedName>
</protein>
<accession>A0A4V1IW81</accession>
<dbReference type="Gene3D" id="1.10.510.10">
    <property type="entry name" value="Transferase(Phosphotransferase) domain 1"/>
    <property type="match status" value="1"/>
</dbReference>
<dbReference type="Pfam" id="PF00069">
    <property type="entry name" value="Pkinase"/>
    <property type="match status" value="1"/>
</dbReference>
<dbReference type="Proteomes" id="UP000271241">
    <property type="component" value="Unassembled WGS sequence"/>
</dbReference>
<keyword evidence="3" id="KW-1185">Reference proteome</keyword>
<dbReference type="GO" id="GO:0005524">
    <property type="term" value="F:ATP binding"/>
    <property type="evidence" value="ECO:0007669"/>
    <property type="project" value="InterPro"/>
</dbReference>
<dbReference type="PROSITE" id="PS50011">
    <property type="entry name" value="PROTEIN_KINASE_DOM"/>
    <property type="match status" value="1"/>
</dbReference>
<dbReference type="OrthoDB" id="4062651at2759"/>
<name>A0A4V1IW81_9FUNG</name>
<dbReference type="AlphaFoldDB" id="A0A4V1IW81"/>
<evidence type="ECO:0000313" key="3">
    <source>
        <dbReference type="Proteomes" id="UP000271241"/>
    </source>
</evidence>
<gene>
    <name evidence="2" type="ORF">THASP1DRAFT_31543</name>
</gene>
<dbReference type="SUPFAM" id="SSF56112">
    <property type="entry name" value="Protein kinase-like (PK-like)"/>
    <property type="match status" value="1"/>
</dbReference>
<dbReference type="GO" id="GO:0004672">
    <property type="term" value="F:protein kinase activity"/>
    <property type="evidence" value="ECO:0007669"/>
    <property type="project" value="InterPro"/>
</dbReference>
<dbReference type="InterPro" id="IPR011009">
    <property type="entry name" value="Kinase-like_dom_sf"/>
</dbReference>
<dbReference type="EMBL" id="KZ992845">
    <property type="protein sequence ID" value="RKP06639.1"/>
    <property type="molecule type" value="Genomic_DNA"/>
</dbReference>
<evidence type="ECO:0000313" key="2">
    <source>
        <dbReference type="EMBL" id="RKP06639.1"/>
    </source>
</evidence>
<sequence>MPLWQIEGVDKQIRKNDPKRYGLAPKIKDSFAELRVAERVGDYFCAVTTWPKSVSLKEYMRTMTPEEKDSVLPFVIVRAISALKYLEAMSFVHDNINPENIMIRPRMANGVPEVIITDLHSVTGDYNFNYYSLSLDSSMKLRYAKAACEHGYRPPEDYSYVGVTWTVDKRKRLSWMLGATIYAALTGTPPYGFTSSSTGATPWNDEKLYDVMNKVRLSKEHTFPPVKTSHNGVLLFLMNRLLTCSDRLRPTLSSLNPALLEQVMNSGGIKPVDGGNALRVWPLIKSITATVNPFYRHAADQSKSQ</sequence>